<sequence length="540" mass="59529">MTNTTTQVLLQSIVSVADAAVFAARSGAATGIYGGLTGGLQTPAEATRRAIDGDIDLLLEAVRRLRRARNFLSPFHRLPDEILALLFDHVVGAADSSEPWYRRLVVLSAVSTSWRRTALGFPALWCRAPSNIPLPLIDLFMERSALLPLDLEYDTNGAASDSQHLAAFSRHSYRWRSVHIKNVEVQNLEAATRDPAPSLKALHLQSSAAGSDRGKSLAAIFAGHSPMLRTLILDGVYIPLACSVYRDLTVLIISNIHFRQREAIHKFLEMLSITSPGLEELGLHFLMFSVGPSSLDPRISLLNLRALAISEYGPTWWYPHILSHISTPPSLRLKIHSHVFKKRGLDTVIPDMAPSPGYFGQIRRLRLVADAKVSESILRVVGFDCTDKLVLVLVLKGCDQLEKVLTCLNEKYHMPLLQVLELDHFPDHSRIVSLLRAFLERYSVLTHIGFGNCSRSYIKLLAASGSEQYLCPQLKELLVSSCPATACDLLDVVKPRTALGDGGVATATMQTLYIAPPLVATETKLRLEGLLKVVYHSPCL</sequence>
<accession>A0A067MQA6</accession>
<dbReference type="Proteomes" id="UP000027195">
    <property type="component" value="Unassembled WGS sequence"/>
</dbReference>
<evidence type="ECO:0008006" key="4">
    <source>
        <dbReference type="Google" id="ProtNLM"/>
    </source>
</evidence>
<dbReference type="SUPFAM" id="SSF52047">
    <property type="entry name" value="RNI-like"/>
    <property type="match status" value="1"/>
</dbReference>
<feature type="signal peptide" evidence="1">
    <location>
        <begin position="1"/>
        <end position="19"/>
    </location>
</feature>
<dbReference type="InterPro" id="IPR032675">
    <property type="entry name" value="LRR_dom_sf"/>
</dbReference>
<dbReference type="AlphaFoldDB" id="A0A067MQA6"/>
<keyword evidence="3" id="KW-1185">Reference proteome</keyword>
<evidence type="ECO:0000256" key="1">
    <source>
        <dbReference type="SAM" id="SignalP"/>
    </source>
</evidence>
<name>A0A067MQA6_BOTB1</name>
<gene>
    <name evidence="2" type="ORF">BOTBODRAFT_218141</name>
</gene>
<dbReference type="Gene3D" id="3.80.10.10">
    <property type="entry name" value="Ribonuclease Inhibitor"/>
    <property type="match status" value="1"/>
</dbReference>
<feature type="chain" id="PRO_5001645816" description="F-box domain-containing protein" evidence="1">
    <location>
        <begin position="20"/>
        <end position="540"/>
    </location>
</feature>
<evidence type="ECO:0000313" key="3">
    <source>
        <dbReference type="Proteomes" id="UP000027195"/>
    </source>
</evidence>
<dbReference type="OrthoDB" id="3365698at2759"/>
<protein>
    <recommendedName>
        <fullName evidence="4">F-box domain-containing protein</fullName>
    </recommendedName>
</protein>
<evidence type="ECO:0000313" key="2">
    <source>
        <dbReference type="EMBL" id="KDQ16865.1"/>
    </source>
</evidence>
<reference evidence="3" key="1">
    <citation type="journal article" date="2014" name="Proc. Natl. Acad. Sci. U.S.A.">
        <title>Extensive sampling of basidiomycete genomes demonstrates inadequacy of the white-rot/brown-rot paradigm for wood decay fungi.</title>
        <authorList>
            <person name="Riley R."/>
            <person name="Salamov A.A."/>
            <person name="Brown D.W."/>
            <person name="Nagy L.G."/>
            <person name="Floudas D."/>
            <person name="Held B.W."/>
            <person name="Levasseur A."/>
            <person name="Lombard V."/>
            <person name="Morin E."/>
            <person name="Otillar R."/>
            <person name="Lindquist E.A."/>
            <person name="Sun H."/>
            <person name="LaButti K.M."/>
            <person name="Schmutz J."/>
            <person name="Jabbour D."/>
            <person name="Luo H."/>
            <person name="Baker S.E."/>
            <person name="Pisabarro A.G."/>
            <person name="Walton J.D."/>
            <person name="Blanchette R.A."/>
            <person name="Henrissat B."/>
            <person name="Martin F."/>
            <person name="Cullen D."/>
            <person name="Hibbett D.S."/>
            <person name="Grigoriev I.V."/>
        </authorList>
    </citation>
    <scope>NUCLEOTIDE SEQUENCE [LARGE SCALE GENOMIC DNA]</scope>
    <source>
        <strain evidence="3">FD-172 SS1</strain>
    </source>
</reference>
<dbReference type="HOGENOM" id="CLU_024199_1_2_1"/>
<dbReference type="STRING" id="930990.A0A067MQA6"/>
<dbReference type="EMBL" id="KL198025">
    <property type="protein sequence ID" value="KDQ16865.1"/>
    <property type="molecule type" value="Genomic_DNA"/>
</dbReference>
<keyword evidence="1" id="KW-0732">Signal</keyword>
<organism evidence="2 3">
    <name type="scientific">Botryobasidium botryosum (strain FD-172 SS1)</name>
    <dbReference type="NCBI Taxonomy" id="930990"/>
    <lineage>
        <taxon>Eukaryota</taxon>
        <taxon>Fungi</taxon>
        <taxon>Dikarya</taxon>
        <taxon>Basidiomycota</taxon>
        <taxon>Agaricomycotina</taxon>
        <taxon>Agaricomycetes</taxon>
        <taxon>Cantharellales</taxon>
        <taxon>Botryobasidiaceae</taxon>
        <taxon>Botryobasidium</taxon>
    </lineage>
</organism>
<proteinExistence type="predicted"/>
<dbReference type="InParanoid" id="A0A067MQA6"/>